<gene>
    <name evidence="3" type="ORF">B0I35DRAFT_479127</name>
</gene>
<keyword evidence="1" id="KW-0175">Coiled coil</keyword>
<comment type="caution">
    <text evidence="3">The sequence shown here is derived from an EMBL/GenBank/DDBJ whole genome shotgun (WGS) entry which is preliminary data.</text>
</comment>
<evidence type="ECO:0000256" key="1">
    <source>
        <dbReference type="SAM" id="Coils"/>
    </source>
</evidence>
<name>A0A8K0WSL5_9HYPO</name>
<evidence type="ECO:0000256" key="2">
    <source>
        <dbReference type="SAM" id="MobiDB-lite"/>
    </source>
</evidence>
<dbReference type="Proteomes" id="UP000813444">
    <property type="component" value="Unassembled WGS sequence"/>
</dbReference>
<reference evidence="3" key="1">
    <citation type="journal article" date="2021" name="Nat. Commun.">
        <title>Genetic determinants of endophytism in the Arabidopsis root mycobiome.</title>
        <authorList>
            <person name="Mesny F."/>
            <person name="Miyauchi S."/>
            <person name="Thiergart T."/>
            <person name="Pickel B."/>
            <person name="Atanasova L."/>
            <person name="Karlsson M."/>
            <person name="Huettel B."/>
            <person name="Barry K.W."/>
            <person name="Haridas S."/>
            <person name="Chen C."/>
            <person name="Bauer D."/>
            <person name="Andreopoulos W."/>
            <person name="Pangilinan J."/>
            <person name="LaButti K."/>
            <person name="Riley R."/>
            <person name="Lipzen A."/>
            <person name="Clum A."/>
            <person name="Drula E."/>
            <person name="Henrissat B."/>
            <person name="Kohler A."/>
            <person name="Grigoriev I.V."/>
            <person name="Martin F.M."/>
            <person name="Hacquard S."/>
        </authorList>
    </citation>
    <scope>NUCLEOTIDE SEQUENCE</scope>
    <source>
        <strain evidence="3">MPI-CAGE-CH-0235</strain>
    </source>
</reference>
<dbReference type="AlphaFoldDB" id="A0A8K0WSL5"/>
<keyword evidence="4" id="KW-1185">Reference proteome</keyword>
<dbReference type="EMBL" id="JAGPNK010000007">
    <property type="protein sequence ID" value="KAH7318642.1"/>
    <property type="molecule type" value="Genomic_DNA"/>
</dbReference>
<feature type="compositionally biased region" description="Polar residues" evidence="2">
    <location>
        <begin position="1"/>
        <end position="11"/>
    </location>
</feature>
<feature type="region of interest" description="Disordered" evidence="2">
    <location>
        <begin position="274"/>
        <end position="305"/>
    </location>
</feature>
<protein>
    <submittedName>
        <fullName evidence="3">Uncharacterized protein</fullName>
    </submittedName>
</protein>
<proteinExistence type="predicted"/>
<organism evidence="3 4">
    <name type="scientific">Stachybotrys elegans</name>
    <dbReference type="NCBI Taxonomy" id="80388"/>
    <lineage>
        <taxon>Eukaryota</taxon>
        <taxon>Fungi</taxon>
        <taxon>Dikarya</taxon>
        <taxon>Ascomycota</taxon>
        <taxon>Pezizomycotina</taxon>
        <taxon>Sordariomycetes</taxon>
        <taxon>Hypocreomycetidae</taxon>
        <taxon>Hypocreales</taxon>
        <taxon>Stachybotryaceae</taxon>
        <taxon>Stachybotrys</taxon>
    </lineage>
</organism>
<sequence length="700" mass="77927">MASSITSQSQPFVPATAGNDVGGPSKEFLDSIVHSPNDPNRWVNASKAETDKAYAFITTEVFRSVGASKETHTKCWTDTCAKLKATKILEATAWGTWNGLVDCRRKLRAMDNYAEHNGKNGAMPQLCLPAPTLIAMYALSALRGCAGQTDSSTPLLIKHKQFQRIRTAIEAYPTTKSATFHITSVPVEEMACLVDEPTKHIQAFDPPAEGQSPISTMVQLMPSNSPARDLETNLDTILDGITPPRELMAADRTPQEDPQSIPALHDIVDRMEVDPPGDAVATQDEPTGQAPEKAQAPVGAAPFVPNKSPTMELRVTLFGQPSNPPFHLLGIYNEIRTTFFQRDLSISIMDKAFQIMRQRNGDDEQVVKIIKDVAWGPRRHRLSVLPGSMKQELWYWSKYKFPDLCDFLDTILNDDKTEVIVREPISSSTCFMATDNPLLDIAAMVALIGERVAKEPTVAFMHPAITHIAGLQRVAAQWTTRRLQQLRGTIADHRATIQQMDGVRITLQEDIERLREENQVLRANAQQVVATEATTQSDITRLANQHHQLVSEHNQLKAEHTQLASDRDHLVTTQNHLQAMNKCIGAELTQAVADRDRLKNEHDRLSAEYEHLKASNERLALAAEHSNSMLTEANTKLNSLKAAAREENESNTLNPPAEQLEHEYSYLKQSELCFKAVWMLRTSRSLTSLITRQPNLGRPA</sequence>
<evidence type="ECO:0000313" key="3">
    <source>
        <dbReference type="EMBL" id="KAH7318642.1"/>
    </source>
</evidence>
<feature type="coiled-coil region" evidence="1">
    <location>
        <begin position="497"/>
        <end position="559"/>
    </location>
</feature>
<evidence type="ECO:0000313" key="4">
    <source>
        <dbReference type="Proteomes" id="UP000813444"/>
    </source>
</evidence>
<feature type="region of interest" description="Disordered" evidence="2">
    <location>
        <begin position="1"/>
        <end position="20"/>
    </location>
</feature>
<feature type="coiled-coil region" evidence="1">
    <location>
        <begin position="588"/>
        <end position="650"/>
    </location>
</feature>
<accession>A0A8K0WSL5</accession>